<evidence type="ECO:0000259" key="1">
    <source>
        <dbReference type="Pfam" id="PF07992"/>
    </source>
</evidence>
<dbReference type="Gene3D" id="3.50.50.100">
    <property type="match status" value="1"/>
</dbReference>
<dbReference type="GO" id="GO:0005737">
    <property type="term" value="C:cytoplasm"/>
    <property type="evidence" value="ECO:0007669"/>
    <property type="project" value="TreeGrafter"/>
</dbReference>
<dbReference type="PRINTS" id="PR00368">
    <property type="entry name" value="FADPNR"/>
</dbReference>
<name>A0AA38RY43_9PEZI</name>
<dbReference type="SUPFAM" id="SSF51905">
    <property type="entry name" value="FAD/NAD(P)-binding domain"/>
    <property type="match status" value="1"/>
</dbReference>
<dbReference type="EMBL" id="JANBVN010000073">
    <property type="protein sequence ID" value="KAJ9150172.1"/>
    <property type="molecule type" value="Genomic_DNA"/>
</dbReference>
<dbReference type="PANTHER" id="PTHR43735:SF24">
    <property type="entry name" value="NUCLEOTIDE-DISULPHIDE OXIDOREDUCTASE AMID-LIKE, PUTATIVE (AFU_ORTHOLOGUE AFUA_1G17180)-RELATED"/>
    <property type="match status" value="1"/>
</dbReference>
<dbReference type="GO" id="GO:0004174">
    <property type="term" value="F:electron-transferring-flavoprotein dehydrogenase activity"/>
    <property type="evidence" value="ECO:0007669"/>
    <property type="project" value="TreeGrafter"/>
</dbReference>
<protein>
    <submittedName>
        <fullName evidence="2">Pyridine nucleotide-disulfide oxidoreductase-like protein</fullName>
    </submittedName>
</protein>
<keyword evidence="3" id="KW-1185">Reference proteome</keyword>
<dbReference type="Proteomes" id="UP001174691">
    <property type="component" value="Unassembled WGS sequence"/>
</dbReference>
<dbReference type="PRINTS" id="PR00411">
    <property type="entry name" value="PNDRDTASEI"/>
</dbReference>
<dbReference type="InterPro" id="IPR036188">
    <property type="entry name" value="FAD/NAD-bd_sf"/>
</dbReference>
<comment type="caution">
    <text evidence="2">The sequence shown here is derived from an EMBL/GenBank/DDBJ whole genome shotgun (WGS) entry which is preliminary data.</text>
</comment>
<evidence type="ECO:0000313" key="3">
    <source>
        <dbReference type="Proteomes" id="UP001174691"/>
    </source>
</evidence>
<dbReference type="AlphaFoldDB" id="A0AA38RY43"/>
<dbReference type="Pfam" id="PF07992">
    <property type="entry name" value="Pyr_redox_2"/>
    <property type="match status" value="1"/>
</dbReference>
<sequence>MGSTCDHTTRTFKVLVLGGSYAGLSAALNLIDLCHNRDPRCGKKTEDPQDTTALETIVPDITIVDERDGFYHLIGSPLTLALESYADKAWVKYEAIPALQMPNIRVIQGSVLGLNTSSKVASVAAHGSTDELKLDYDYLVAATGLRRAWPVVPQSLCRKQYLSEVGNHLRNVGNAKHGVVVVGGGAVGIEMAAELKLVKPETEVTLVHSRDKLLSAEPLPDEVKDKALELVRESEVKVLMSHRLETVAEVEQGGESKCYNLTFNNGHSMRASEVIMAVSKSVPVTTFLPYAAVDEEGYVKVHSNLSFSGDVPNASDHFAIGDIAKWSGIKRCGAAMHMGMLAAVNIHQLIKRTVSDSTPEFMKLDEIPPMIGLAVGKKAVGYWPGGGTTSGEDVMETFFGKDLGFTICWNHLQLGVKT</sequence>
<proteinExistence type="predicted"/>
<feature type="domain" description="FAD/NAD(P)-binding" evidence="1">
    <location>
        <begin position="12"/>
        <end position="339"/>
    </location>
</feature>
<dbReference type="GO" id="GO:0050660">
    <property type="term" value="F:flavin adenine dinucleotide binding"/>
    <property type="evidence" value="ECO:0007669"/>
    <property type="project" value="TreeGrafter"/>
</dbReference>
<reference evidence="2" key="1">
    <citation type="submission" date="2022-07" db="EMBL/GenBank/DDBJ databases">
        <title>Fungi with potential for degradation of polypropylene.</title>
        <authorList>
            <person name="Gostincar C."/>
        </authorList>
    </citation>
    <scope>NUCLEOTIDE SEQUENCE</scope>
    <source>
        <strain evidence="2">EXF-13287</strain>
    </source>
</reference>
<dbReference type="PANTHER" id="PTHR43735">
    <property type="entry name" value="APOPTOSIS-INDUCING FACTOR 1"/>
    <property type="match status" value="1"/>
</dbReference>
<evidence type="ECO:0000313" key="2">
    <source>
        <dbReference type="EMBL" id="KAJ9150172.1"/>
    </source>
</evidence>
<gene>
    <name evidence="2" type="ORF">NKR19_g5379</name>
</gene>
<accession>A0AA38RY43</accession>
<dbReference type="InterPro" id="IPR023753">
    <property type="entry name" value="FAD/NAD-binding_dom"/>
</dbReference>
<organism evidence="2 3">
    <name type="scientific">Coniochaeta hoffmannii</name>
    <dbReference type="NCBI Taxonomy" id="91930"/>
    <lineage>
        <taxon>Eukaryota</taxon>
        <taxon>Fungi</taxon>
        <taxon>Dikarya</taxon>
        <taxon>Ascomycota</taxon>
        <taxon>Pezizomycotina</taxon>
        <taxon>Sordariomycetes</taxon>
        <taxon>Sordariomycetidae</taxon>
        <taxon>Coniochaetales</taxon>
        <taxon>Coniochaetaceae</taxon>
        <taxon>Coniochaeta</taxon>
    </lineage>
</organism>